<dbReference type="PROSITE" id="PS00111">
    <property type="entry name" value="PGLYCERATE_KINASE"/>
    <property type="match status" value="1"/>
</dbReference>
<dbReference type="GO" id="GO:0005829">
    <property type="term" value="C:cytosol"/>
    <property type="evidence" value="ECO:0007669"/>
    <property type="project" value="TreeGrafter"/>
</dbReference>
<feature type="binding site" evidence="9 11">
    <location>
        <position position="335"/>
    </location>
    <ligand>
        <name>ATP</name>
        <dbReference type="ChEBI" id="CHEBI:30616"/>
    </ligand>
</feature>
<feature type="binding site" evidence="10">
    <location>
        <position position="119"/>
    </location>
    <ligand>
        <name>(2R)-3-phosphoglycerate</name>
        <dbReference type="ChEBI" id="CHEBI:58272"/>
    </ligand>
</feature>
<keyword evidence="6 9" id="KW-0547">Nucleotide-binding</keyword>
<comment type="subcellular location">
    <subcellularLocation>
        <location evidence="9">Cytoplasm</location>
    </subcellularLocation>
</comment>
<sequence length="412" mass="44313">MASFATLDTFAERFSESRVLVRLDLNSPIEDGTVQDNRRFERHARTVSELADAGHRVVCLAHQGRPGRDDFAHLDQHAEVLAAHLDGSVQFVDDVCGDEALAAIEAAAPGDVLLLDNVRMHDDELADRDPADHADSELVQRLAGVADAYVNDAYSAAHRGHASLVGFPHVLPAYAGRVMETEYEANSAIASREFDGTVTMAVGGTKATDVIQVMDAIGDKVDAFCLGGIAGELFLRAAGHPVGGDVGDSNRFDEQWERNEETIRAVLDERGDQIHLPLDLAYEGAYGERSEVDLWEVEEKVTSFLDVGGDTVDAYRDIVADSEAVFVKGALGVFEDERFADGTVGVLEAIADTDCFSVIGGGDTSRAIEMYGLDESAFSHVSIAGGAYIRALTGEPLIAVETLRDCRPKTEA</sequence>
<comment type="catalytic activity">
    <reaction evidence="1 9 12">
        <text>(2R)-3-phosphoglycerate + ATP = (2R)-3-phospho-glyceroyl phosphate + ADP</text>
        <dbReference type="Rhea" id="RHEA:14801"/>
        <dbReference type="ChEBI" id="CHEBI:30616"/>
        <dbReference type="ChEBI" id="CHEBI:57604"/>
        <dbReference type="ChEBI" id="CHEBI:58272"/>
        <dbReference type="ChEBI" id="CHEBI:456216"/>
        <dbReference type="EC" id="2.7.2.3"/>
    </reaction>
</comment>
<dbReference type="PIRSF" id="PIRSF000724">
    <property type="entry name" value="Pgk"/>
    <property type="match status" value="1"/>
</dbReference>
<comment type="caution">
    <text evidence="9">Lacks conserved residue(s) required for the propagation of feature annotation.</text>
</comment>
<dbReference type="PANTHER" id="PTHR11406">
    <property type="entry name" value="PHOSPHOGLYCERATE KINASE"/>
    <property type="match status" value="1"/>
</dbReference>
<dbReference type="GO" id="GO:0006096">
    <property type="term" value="P:glycolytic process"/>
    <property type="evidence" value="ECO:0007669"/>
    <property type="project" value="UniProtKB-UniRule"/>
</dbReference>
<keyword evidence="9" id="KW-0324">Glycolysis</keyword>
<dbReference type="GO" id="GO:0043531">
    <property type="term" value="F:ADP binding"/>
    <property type="evidence" value="ECO:0007669"/>
    <property type="project" value="TreeGrafter"/>
</dbReference>
<keyword evidence="5 9" id="KW-0808">Transferase</keyword>
<evidence type="ECO:0000313" key="13">
    <source>
        <dbReference type="EMBL" id="MBP1985764.1"/>
    </source>
</evidence>
<evidence type="ECO:0000313" key="14">
    <source>
        <dbReference type="Proteomes" id="UP000823736"/>
    </source>
</evidence>
<evidence type="ECO:0000256" key="10">
    <source>
        <dbReference type="PIRSR" id="PIRSR000724-1"/>
    </source>
</evidence>
<evidence type="ECO:0000256" key="9">
    <source>
        <dbReference type="HAMAP-Rule" id="MF_00145"/>
    </source>
</evidence>
<gene>
    <name evidence="9" type="primary">pgk</name>
    <name evidence="13" type="ORF">J2753_000237</name>
</gene>
<dbReference type="Pfam" id="PF00162">
    <property type="entry name" value="PGK"/>
    <property type="match status" value="1"/>
</dbReference>
<dbReference type="HAMAP" id="MF_00145">
    <property type="entry name" value="Phosphoglyc_kinase"/>
    <property type="match status" value="1"/>
</dbReference>
<comment type="subunit">
    <text evidence="9">Monomer.</text>
</comment>
<feature type="binding site" evidence="9">
    <location>
        <position position="159"/>
    </location>
    <ligand>
        <name>substrate</name>
    </ligand>
</feature>
<comment type="similarity">
    <text evidence="2 9 12">Belongs to the phosphoglycerate kinase family.</text>
</comment>
<evidence type="ECO:0000256" key="12">
    <source>
        <dbReference type="RuleBase" id="RU000532"/>
    </source>
</evidence>
<dbReference type="InterPro" id="IPR015824">
    <property type="entry name" value="Phosphoglycerate_kinase_N"/>
</dbReference>
<keyword evidence="7 9" id="KW-0418">Kinase</keyword>
<feature type="binding site" evidence="10">
    <location>
        <position position="159"/>
    </location>
    <ligand>
        <name>(2R)-3-phosphoglycerate</name>
        <dbReference type="ChEBI" id="CHEBI:58272"/>
    </ligand>
</feature>
<dbReference type="FunFam" id="3.40.50.1260:FF:000006">
    <property type="entry name" value="Phosphoglycerate kinase"/>
    <property type="match status" value="1"/>
</dbReference>
<keyword evidence="9" id="KW-0963">Cytoplasm</keyword>
<dbReference type="GO" id="GO:0006094">
    <property type="term" value="P:gluconeogenesis"/>
    <property type="evidence" value="ECO:0007669"/>
    <property type="project" value="TreeGrafter"/>
</dbReference>
<evidence type="ECO:0000256" key="8">
    <source>
        <dbReference type="ARBA" id="ARBA00022840"/>
    </source>
</evidence>
<evidence type="ECO:0000256" key="2">
    <source>
        <dbReference type="ARBA" id="ARBA00008982"/>
    </source>
</evidence>
<feature type="binding site" evidence="9">
    <location>
        <position position="39"/>
    </location>
    <ligand>
        <name>substrate</name>
    </ligand>
</feature>
<comment type="pathway">
    <text evidence="9">Carbohydrate degradation; glycolysis; pyruvate from D-glyceraldehyde 3-phosphate: step 2/5.</text>
</comment>
<name>A0A8T4GVP3_9EURY</name>
<organism evidence="13 14">
    <name type="scientific">Halolamina salifodinae</name>
    <dbReference type="NCBI Taxonomy" id="1202767"/>
    <lineage>
        <taxon>Archaea</taxon>
        <taxon>Methanobacteriati</taxon>
        <taxon>Methanobacteriota</taxon>
        <taxon>Stenosarchaea group</taxon>
        <taxon>Halobacteria</taxon>
        <taxon>Halobacteriales</taxon>
        <taxon>Haloferacaceae</taxon>
    </lineage>
</organism>
<dbReference type="Gene3D" id="3.40.50.1260">
    <property type="entry name" value="Phosphoglycerate kinase, N-terminal domain"/>
    <property type="match status" value="2"/>
</dbReference>
<feature type="binding site" evidence="9 10">
    <location>
        <begin position="24"/>
        <end position="26"/>
    </location>
    <ligand>
        <name>substrate</name>
    </ligand>
</feature>
<feature type="binding site" evidence="10">
    <location>
        <position position="39"/>
    </location>
    <ligand>
        <name>(2R)-3-phosphoglycerate</name>
        <dbReference type="ChEBI" id="CHEBI:58272"/>
    </ligand>
</feature>
<dbReference type="SUPFAM" id="SSF53748">
    <property type="entry name" value="Phosphoglycerate kinase"/>
    <property type="match status" value="1"/>
</dbReference>
<dbReference type="InterPro" id="IPR015911">
    <property type="entry name" value="Phosphoglycerate_kinase_CS"/>
</dbReference>
<feature type="binding site" evidence="9">
    <location>
        <position position="119"/>
    </location>
    <ligand>
        <name>substrate</name>
    </ligand>
</feature>
<evidence type="ECO:0000256" key="1">
    <source>
        <dbReference type="ARBA" id="ARBA00000642"/>
    </source>
</evidence>
<dbReference type="EC" id="2.7.2.3" evidence="3 9"/>
<evidence type="ECO:0000256" key="5">
    <source>
        <dbReference type="ARBA" id="ARBA00022679"/>
    </source>
</evidence>
<comment type="caution">
    <text evidence="13">The sequence shown here is derived from an EMBL/GenBank/DDBJ whole genome shotgun (WGS) entry which is preliminary data.</text>
</comment>
<dbReference type="InterPro" id="IPR036043">
    <property type="entry name" value="Phosphoglycerate_kinase_sf"/>
</dbReference>
<dbReference type="InterPro" id="IPR001576">
    <property type="entry name" value="Phosphoglycerate_kinase"/>
</dbReference>
<dbReference type="GO" id="GO:0005524">
    <property type="term" value="F:ATP binding"/>
    <property type="evidence" value="ECO:0007669"/>
    <property type="project" value="UniProtKB-KW"/>
</dbReference>
<feature type="binding site" evidence="9 10">
    <location>
        <begin position="62"/>
        <end position="65"/>
    </location>
    <ligand>
        <name>substrate</name>
    </ligand>
</feature>
<dbReference type="RefSeq" id="WP_209489646.1">
    <property type="nucleotide sequence ID" value="NZ_JAGGLC010000001.1"/>
</dbReference>
<evidence type="ECO:0000256" key="3">
    <source>
        <dbReference type="ARBA" id="ARBA00013061"/>
    </source>
</evidence>
<evidence type="ECO:0000256" key="4">
    <source>
        <dbReference type="ARBA" id="ARBA00016471"/>
    </source>
</evidence>
<evidence type="ECO:0000256" key="11">
    <source>
        <dbReference type="PIRSR" id="PIRSR000724-2"/>
    </source>
</evidence>
<evidence type="ECO:0000256" key="6">
    <source>
        <dbReference type="ARBA" id="ARBA00022741"/>
    </source>
</evidence>
<keyword evidence="8 9" id="KW-0067">ATP-binding</keyword>
<dbReference type="Proteomes" id="UP000823736">
    <property type="component" value="Unassembled WGS sequence"/>
</dbReference>
<dbReference type="OrthoDB" id="6575at2157"/>
<evidence type="ECO:0000256" key="7">
    <source>
        <dbReference type="ARBA" id="ARBA00022777"/>
    </source>
</evidence>
<dbReference type="PANTHER" id="PTHR11406:SF23">
    <property type="entry name" value="PHOSPHOGLYCERATE KINASE 1, CHLOROPLASTIC-RELATED"/>
    <property type="match status" value="1"/>
</dbReference>
<dbReference type="EMBL" id="JAGGLC010000001">
    <property type="protein sequence ID" value="MBP1985764.1"/>
    <property type="molecule type" value="Genomic_DNA"/>
</dbReference>
<accession>A0A8T4GVP3</accession>
<reference evidence="13" key="1">
    <citation type="submission" date="2021-03" db="EMBL/GenBank/DDBJ databases">
        <title>Genomic Encyclopedia of Type Strains, Phase IV (KMG-IV): sequencing the most valuable type-strain genomes for metagenomic binning, comparative biology and taxonomic classification.</title>
        <authorList>
            <person name="Goeker M."/>
        </authorList>
    </citation>
    <scope>NUCLEOTIDE SEQUENCE</scope>
    <source>
        <strain evidence="13">DSM 26232</strain>
    </source>
</reference>
<dbReference type="AlphaFoldDB" id="A0A8T4GVP3"/>
<dbReference type="GO" id="GO:0004618">
    <property type="term" value="F:phosphoglycerate kinase activity"/>
    <property type="evidence" value="ECO:0007669"/>
    <property type="project" value="UniProtKB-UniRule"/>
</dbReference>
<dbReference type="PRINTS" id="PR00477">
    <property type="entry name" value="PHGLYCKINASE"/>
</dbReference>
<feature type="binding site" evidence="9 11">
    <location>
        <begin position="361"/>
        <end position="364"/>
    </location>
    <ligand>
        <name>ATP</name>
        <dbReference type="ChEBI" id="CHEBI:30616"/>
    </ligand>
</feature>
<protein>
    <recommendedName>
        <fullName evidence="4 9">Phosphoglycerate kinase</fullName>
        <ecNumber evidence="3 9">2.7.2.3</ecNumber>
    </recommendedName>
</protein>
<keyword evidence="14" id="KW-1185">Reference proteome</keyword>
<proteinExistence type="inferred from homology"/>